<proteinExistence type="predicted"/>
<reference evidence="1" key="1">
    <citation type="submission" date="2014-09" db="EMBL/GenBank/DDBJ databases">
        <authorList>
            <person name="Magalhaes I.L.F."/>
            <person name="Oliveira U."/>
            <person name="Santos F.R."/>
            <person name="Vidigal T.H.D.A."/>
            <person name="Brescovit A.D."/>
            <person name="Santos A.J."/>
        </authorList>
    </citation>
    <scope>NUCLEOTIDE SEQUENCE</scope>
    <source>
        <tissue evidence="1">Shoot tissue taken approximately 20 cm above the soil surface</tissue>
    </source>
</reference>
<sequence length="58" mass="6422">MQISSDKPLLVSNPHSKACFMSSSHCNGEPFTARTSNPIFSIVLEITRKPSLATKFRI</sequence>
<evidence type="ECO:0000313" key="1">
    <source>
        <dbReference type="EMBL" id="JAD64055.1"/>
    </source>
</evidence>
<accession>A0A0A9BSA0</accession>
<dbReference type="AlphaFoldDB" id="A0A0A9BSA0"/>
<reference evidence="1" key="2">
    <citation type="journal article" date="2015" name="Data Brief">
        <title>Shoot transcriptome of the giant reed, Arundo donax.</title>
        <authorList>
            <person name="Barrero R.A."/>
            <person name="Guerrero F.D."/>
            <person name="Moolhuijzen P."/>
            <person name="Goolsby J.A."/>
            <person name="Tidwell J."/>
            <person name="Bellgard S.E."/>
            <person name="Bellgard M.I."/>
        </authorList>
    </citation>
    <scope>NUCLEOTIDE SEQUENCE</scope>
    <source>
        <tissue evidence="1">Shoot tissue taken approximately 20 cm above the soil surface</tissue>
    </source>
</reference>
<protein>
    <submittedName>
        <fullName evidence="1">Uncharacterized protein</fullName>
    </submittedName>
</protein>
<dbReference type="EMBL" id="GBRH01233840">
    <property type="protein sequence ID" value="JAD64055.1"/>
    <property type="molecule type" value="Transcribed_RNA"/>
</dbReference>
<organism evidence="1">
    <name type="scientific">Arundo donax</name>
    <name type="common">Giant reed</name>
    <name type="synonym">Donax arundinaceus</name>
    <dbReference type="NCBI Taxonomy" id="35708"/>
    <lineage>
        <taxon>Eukaryota</taxon>
        <taxon>Viridiplantae</taxon>
        <taxon>Streptophyta</taxon>
        <taxon>Embryophyta</taxon>
        <taxon>Tracheophyta</taxon>
        <taxon>Spermatophyta</taxon>
        <taxon>Magnoliopsida</taxon>
        <taxon>Liliopsida</taxon>
        <taxon>Poales</taxon>
        <taxon>Poaceae</taxon>
        <taxon>PACMAD clade</taxon>
        <taxon>Arundinoideae</taxon>
        <taxon>Arundineae</taxon>
        <taxon>Arundo</taxon>
    </lineage>
</organism>
<name>A0A0A9BSA0_ARUDO</name>